<evidence type="ECO:0000256" key="2">
    <source>
        <dbReference type="ARBA" id="ARBA00022475"/>
    </source>
</evidence>
<name>A7RVC6_NEMVE</name>
<evidence type="ECO:0000256" key="6">
    <source>
        <dbReference type="RuleBase" id="RU000688"/>
    </source>
</evidence>
<gene>
    <name evidence="9" type="ORF">NEMVEDRAFT_v1g236675</name>
</gene>
<keyword evidence="4 7" id="KW-1133">Transmembrane helix</keyword>
<feature type="transmembrane region" description="Helical" evidence="7">
    <location>
        <begin position="139"/>
        <end position="158"/>
    </location>
</feature>
<dbReference type="PRINTS" id="PR00237">
    <property type="entry name" value="GPCRRHODOPSN"/>
</dbReference>
<dbReference type="GO" id="GO:0005886">
    <property type="term" value="C:plasma membrane"/>
    <property type="evidence" value="ECO:0007669"/>
    <property type="project" value="UniProtKB-SubCell"/>
</dbReference>
<dbReference type="PANTHER" id="PTHR22750">
    <property type="entry name" value="G-PROTEIN COUPLED RECEPTOR"/>
    <property type="match status" value="1"/>
</dbReference>
<dbReference type="KEGG" id="nve:5516559"/>
<proteinExistence type="inferred from homology"/>
<dbReference type="InParanoid" id="A7RVC6"/>
<keyword evidence="3 6" id="KW-0812">Transmembrane</keyword>
<feature type="transmembrane region" description="Helical" evidence="7">
    <location>
        <begin position="99"/>
        <end position="118"/>
    </location>
</feature>
<evidence type="ECO:0000256" key="5">
    <source>
        <dbReference type="ARBA" id="ARBA00023136"/>
    </source>
</evidence>
<dbReference type="InterPro" id="IPR017452">
    <property type="entry name" value="GPCR_Rhodpsn_7TM"/>
</dbReference>
<feature type="transmembrane region" description="Helical" evidence="7">
    <location>
        <begin position="220"/>
        <end position="241"/>
    </location>
</feature>
<dbReference type="Pfam" id="PF00001">
    <property type="entry name" value="7tm_1"/>
    <property type="match status" value="1"/>
</dbReference>
<evidence type="ECO:0000313" key="10">
    <source>
        <dbReference type="Proteomes" id="UP000001593"/>
    </source>
</evidence>
<dbReference type="PhylomeDB" id="A7RVC6"/>
<dbReference type="OMA" id="RIADMSN"/>
<keyword evidence="10" id="KW-1185">Reference proteome</keyword>
<dbReference type="Gene3D" id="1.20.1070.10">
    <property type="entry name" value="Rhodopsin 7-helix transmembrane proteins"/>
    <property type="match status" value="1"/>
</dbReference>
<dbReference type="PROSITE" id="PS50262">
    <property type="entry name" value="G_PROTEIN_RECEP_F1_2"/>
    <property type="match status" value="1"/>
</dbReference>
<evidence type="ECO:0000256" key="4">
    <source>
        <dbReference type="ARBA" id="ARBA00022989"/>
    </source>
</evidence>
<dbReference type="Proteomes" id="UP000001593">
    <property type="component" value="Unassembled WGS sequence"/>
</dbReference>
<evidence type="ECO:0000256" key="7">
    <source>
        <dbReference type="SAM" id="Phobius"/>
    </source>
</evidence>
<keyword evidence="6" id="KW-0807">Transducer</keyword>
<keyword evidence="6" id="KW-0297">G-protein coupled receptor</keyword>
<dbReference type="HOGENOM" id="CLU_009579_14_1_1"/>
<dbReference type="SUPFAM" id="SSF81321">
    <property type="entry name" value="Family A G protein-coupled receptor-like"/>
    <property type="match status" value="1"/>
</dbReference>
<feature type="transmembrane region" description="Helical" evidence="7">
    <location>
        <begin position="16"/>
        <end position="41"/>
    </location>
</feature>
<dbReference type="CDD" id="cd00637">
    <property type="entry name" value="7tm_classA_rhodopsin-like"/>
    <property type="match status" value="1"/>
</dbReference>
<dbReference type="OrthoDB" id="6020575at2759"/>
<evidence type="ECO:0000313" key="9">
    <source>
        <dbReference type="EMBL" id="EDO44620.1"/>
    </source>
</evidence>
<evidence type="ECO:0000256" key="3">
    <source>
        <dbReference type="ARBA" id="ARBA00022692"/>
    </source>
</evidence>
<dbReference type="EMBL" id="DS469543">
    <property type="protein sequence ID" value="EDO44620.1"/>
    <property type="molecule type" value="Genomic_DNA"/>
</dbReference>
<reference evidence="9 10" key="1">
    <citation type="journal article" date="2007" name="Science">
        <title>Sea anemone genome reveals ancestral eumetazoan gene repertoire and genomic organization.</title>
        <authorList>
            <person name="Putnam N.H."/>
            <person name="Srivastava M."/>
            <person name="Hellsten U."/>
            <person name="Dirks B."/>
            <person name="Chapman J."/>
            <person name="Salamov A."/>
            <person name="Terry A."/>
            <person name="Shapiro H."/>
            <person name="Lindquist E."/>
            <person name="Kapitonov V.V."/>
            <person name="Jurka J."/>
            <person name="Genikhovich G."/>
            <person name="Grigoriev I.V."/>
            <person name="Lucas S.M."/>
            <person name="Steele R.E."/>
            <person name="Finnerty J.R."/>
            <person name="Technau U."/>
            <person name="Martindale M.Q."/>
            <person name="Rokhsar D.S."/>
        </authorList>
    </citation>
    <scope>NUCLEOTIDE SEQUENCE [LARGE SCALE GENOMIC DNA]</scope>
    <source>
        <strain evidence="10">CH2 X CH6</strain>
    </source>
</reference>
<dbReference type="PROSITE" id="PS00237">
    <property type="entry name" value="G_PROTEIN_RECEP_F1_1"/>
    <property type="match status" value="1"/>
</dbReference>
<comment type="similarity">
    <text evidence="6">Belongs to the G-protein coupled receptor 1 family.</text>
</comment>
<keyword evidence="2" id="KW-1003">Cell membrane</keyword>
<dbReference type="AlphaFoldDB" id="A7RVC6"/>
<comment type="subcellular location">
    <subcellularLocation>
        <location evidence="1">Cell membrane</location>
        <topology evidence="1">Multi-pass membrane protein</topology>
    </subcellularLocation>
</comment>
<keyword evidence="5 7" id="KW-0472">Membrane</keyword>
<sequence>MNCTKTYFKLDNIAHLAVYFGVNVLLGAMSAVLNAFIIFVIMSSERLRSSPSYLLISNLCLTDLATGLISQPISLMVVLKESWFGVHCSVIKAQFGGVPIANFFFGAASLLTATVISIDRFIAVHLQNSYRLVVSKKRSYVIIAGIWLYSLLTLAYQADAPLPFFYIVAITISVCLIVLCVSYRKCFTAIRNHKQRIADMSNAATEAVDLDKYRHAMITMVISATVLFGVYFQLLCALSLYRRIRFGAEILRLSETIVYFNSTFNPILYLCRIRDIRVGCVRIIRNLRCNAVVDSNSQKLNAVNPAGH</sequence>
<protein>
    <recommendedName>
        <fullName evidence="8">G-protein coupled receptors family 1 profile domain-containing protein</fullName>
    </recommendedName>
</protein>
<accession>A7RVC6</accession>
<organism evidence="9 10">
    <name type="scientific">Nematostella vectensis</name>
    <name type="common">Starlet sea anemone</name>
    <dbReference type="NCBI Taxonomy" id="45351"/>
    <lineage>
        <taxon>Eukaryota</taxon>
        <taxon>Metazoa</taxon>
        <taxon>Cnidaria</taxon>
        <taxon>Anthozoa</taxon>
        <taxon>Hexacorallia</taxon>
        <taxon>Actiniaria</taxon>
        <taxon>Edwardsiidae</taxon>
        <taxon>Nematostella</taxon>
    </lineage>
</organism>
<dbReference type="GO" id="GO:0004930">
    <property type="term" value="F:G protein-coupled receptor activity"/>
    <property type="evidence" value="ECO:0007669"/>
    <property type="project" value="UniProtKB-KW"/>
</dbReference>
<feature type="transmembrane region" description="Helical" evidence="7">
    <location>
        <begin position="164"/>
        <end position="183"/>
    </location>
</feature>
<feature type="domain" description="G-protein coupled receptors family 1 profile" evidence="8">
    <location>
        <begin position="33"/>
        <end position="269"/>
    </location>
</feature>
<dbReference type="InterPro" id="IPR000276">
    <property type="entry name" value="GPCR_Rhodpsn"/>
</dbReference>
<evidence type="ECO:0000256" key="1">
    <source>
        <dbReference type="ARBA" id="ARBA00004651"/>
    </source>
</evidence>
<keyword evidence="6" id="KW-0675">Receptor</keyword>
<evidence type="ECO:0000259" key="8">
    <source>
        <dbReference type="PROSITE" id="PS50262"/>
    </source>
</evidence>